<dbReference type="AlphaFoldDB" id="A0A7R7VVD2"/>
<reference evidence="2" key="1">
    <citation type="submission" date="2021-01" db="EMBL/GenBank/DDBJ databases">
        <authorList>
            <consortium name="Aspergillus chevalieri M1 genome sequencing consortium"/>
            <person name="Kazuki M."/>
            <person name="Futagami T."/>
        </authorList>
    </citation>
    <scope>NUCLEOTIDE SEQUENCE</scope>
    <source>
        <strain evidence="2">M1</strain>
    </source>
</reference>
<protein>
    <submittedName>
        <fullName evidence="2">Uncharacterized protein</fullName>
    </submittedName>
</protein>
<feature type="compositionally biased region" description="Polar residues" evidence="1">
    <location>
        <begin position="109"/>
        <end position="121"/>
    </location>
</feature>
<feature type="compositionally biased region" description="Basic and acidic residues" evidence="1">
    <location>
        <begin position="99"/>
        <end position="108"/>
    </location>
</feature>
<dbReference type="Proteomes" id="UP000637239">
    <property type="component" value="Chromosome 7"/>
</dbReference>
<reference evidence="2" key="2">
    <citation type="submission" date="2021-02" db="EMBL/GenBank/DDBJ databases">
        <title>Aspergillus chevalieri M1 genome sequence.</title>
        <authorList>
            <person name="Kadooka C."/>
            <person name="Mori K."/>
            <person name="Futagami T."/>
        </authorList>
    </citation>
    <scope>NUCLEOTIDE SEQUENCE</scope>
    <source>
        <strain evidence="2">M1</strain>
    </source>
</reference>
<dbReference type="CDD" id="cd12148">
    <property type="entry name" value="fungal_TF_MHR"/>
    <property type="match status" value="1"/>
</dbReference>
<accession>A0A7R7VVD2</accession>
<dbReference type="GeneID" id="66985688"/>
<sequence>MEWITAGRILSWTEFYGNSSNLAFLGNLYARARKHRAPHVSGDGYFYGDFQSTAGPSQAYAEDRNKDSTKATDRTQLSIVNLLYNPSYPSNSSSQSPWESEKDKDKTVQTDNPETPSNNIILGSGIAPVNQLANESQLEIEKTFISSYFSNKHYIHPMLCKSSFLRRCEREAFNLSRRKSFACGSSNFAGLYFAVVALGAINASPDETSLLDHYCTYSPDPRRPGTGSVGGYSALDFANFYFGAAKRALGDVSESCSLESAQALMLLVCLRLWWFVGLC</sequence>
<feature type="region of interest" description="Disordered" evidence="1">
    <location>
        <begin position="84"/>
        <end position="121"/>
    </location>
</feature>
<organism evidence="2 3">
    <name type="scientific">Aspergillus chevalieri</name>
    <name type="common">Eurotium chevalieri</name>
    <dbReference type="NCBI Taxonomy" id="182096"/>
    <lineage>
        <taxon>Eukaryota</taxon>
        <taxon>Fungi</taxon>
        <taxon>Dikarya</taxon>
        <taxon>Ascomycota</taxon>
        <taxon>Pezizomycotina</taxon>
        <taxon>Eurotiomycetes</taxon>
        <taxon>Eurotiomycetidae</taxon>
        <taxon>Eurotiales</taxon>
        <taxon>Aspergillaceae</taxon>
        <taxon>Aspergillus</taxon>
        <taxon>Aspergillus subgen. Aspergillus</taxon>
    </lineage>
</organism>
<gene>
    <name evidence="2" type="ORF">ACHE_70173A</name>
</gene>
<evidence type="ECO:0000313" key="2">
    <source>
        <dbReference type="EMBL" id="BCR91330.1"/>
    </source>
</evidence>
<evidence type="ECO:0000256" key="1">
    <source>
        <dbReference type="SAM" id="MobiDB-lite"/>
    </source>
</evidence>
<evidence type="ECO:0000313" key="3">
    <source>
        <dbReference type="Proteomes" id="UP000637239"/>
    </source>
</evidence>
<proteinExistence type="predicted"/>
<dbReference type="EMBL" id="AP024422">
    <property type="protein sequence ID" value="BCR91330.1"/>
    <property type="molecule type" value="Genomic_DNA"/>
</dbReference>
<keyword evidence="3" id="KW-1185">Reference proteome</keyword>
<dbReference type="KEGG" id="ache:ACHE_70173A"/>
<name>A0A7R7VVD2_ASPCH</name>
<dbReference type="RefSeq" id="XP_043139852.1">
    <property type="nucleotide sequence ID" value="XM_043282477.1"/>
</dbReference>
<feature type="compositionally biased region" description="Low complexity" evidence="1">
    <location>
        <begin position="84"/>
        <end position="97"/>
    </location>
</feature>